<protein>
    <recommendedName>
        <fullName evidence="1">Methyltransferase type 11 domain-containing protein</fullName>
    </recommendedName>
</protein>
<dbReference type="InterPro" id="IPR029063">
    <property type="entry name" value="SAM-dependent_MTases_sf"/>
</dbReference>
<name>A0AAW1KHQ7_POPJA</name>
<reference evidence="2 3" key="1">
    <citation type="journal article" date="2024" name="BMC Genomics">
        <title>De novo assembly and annotation of Popillia japonica's genome with initial clues to its potential as an invasive pest.</title>
        <authorList>
            <person name="Cucini C."/>
            <person name="Boschi S."/>
            <person name="Funari R."/>
            <person name="Cardaioli E."/>
            <person name="Iannotti N."/>
            <person name="Marturano G."/>
            <person name="Paoli F."/>
            <person name="Bruttini M."/>
            <person name="Carapelli A."/>
            <person name="Frati F."/>
            <person name="Nardi F."/>
        </authorList>
    </citation>
    <scope>NUCLEOTIDE SEQUENCE [LARGE SCALE GENOMIC DNA]</scope>
    <source>
        <strain evidence="2">DMR45628</strain>
    </source>
</reference>
<feature type="domain" description="Methyltransferase type 11" evidence="1">
    <location>
        <begin position="42"/>
        <end position="139"/>
    </location>
</feature>
<comment type="caution">
    <text evidence="2">The sequence shown here is derived from an EMBL/GenBank/DDBJ whole genome shotgun (WGS) entry which is preliminary data.</text>
</comment>
<evidence type="ECO:0000313" key="2">
    <source>
        <dbReference type="EMBL" id="KAK9719290.1"/>
    </source>
</evidence>
<organism evidence="2 3">
    <name type="scientific">Popillia japonica</name>
    <name type="common">Japanese beetle</name>
    <dbReference type="NCBI Taxonomy" id="7064"/>
    <lineage>
        <taxon>Eukaryota</taxon>
        <taxon>Metazoa</taxon>
        <taxon>Ecdysozoa</taxon>
        <taxon>Arthropoda</taxon>
        <taxon>Hexapoda</taxon>
        <taxon>Insecta</taxon>
        <taxon>Pterygota</taxon>
        <taxon>Neoptera</taxon>
        <taxon>Endopterygota</taxon>
        <taxon>Coleoptera</taxon>
        <taxon>Polyphaga</taxon>
        <taxon>Scarabaeiformia</taxon>
        <taxon>Scarabaeidae</taxon>
        <taxon>Rutelinae</taxon>
        <taxon>Popillia</taxon>
    </lineage>
</organism>
<dbReference type="SUPFAM" id="SSF53335">
    <property type="entry name" value="S-adenosyl-L-methionine-dependent methyltransferases"/>
    <property type="match status" value="1"/>
</dbReference>
<sequence length="268" mass="31483">MTDYSDIWTRETSFKLLLSSILLKYGDYLKWTHCNETILHDGCADGTLTKDILLPYVNGHIEEVWAFDKWKYIIDAAEQTNPSDKIKYQLYNVMTRNVREMENKFDRIFSLFTAEVIVPNRVLLRKYHKMLKRSGQVFIVLALNTAVVNSIGIQAQQKKWSRYLKVDKILENYTCNPLDYFQNLLGETGFKTEYCDLVETSVVIENFSDMLKLAWPMYGSFWKCLPNNLKEEFLKENTQICEEMMTYLCEPNTYRMPVDTLICIASKV</sequence>
<evidence type="ECO:0000313" key="3">
    <source>
        <dbReference type="Proteomes" id="UP001458880"/>
    </source>
</evidence>
<dbReference type="EMBL" id="JASPKY010000221">
    <property type="protein sequence ID" value="KAK9719290.1"/>
    <property type="molecule type" value="Genomic_DNA"/>
</dbReference>
<gene>
    <name evidence="2" type="ORF">QE152_g22746</name>
</gene>
<accession>A0AAW1KHQ7</accession>
<dbReference type="Proteomes" id="UP001458880">
    <property type="component" value="Unassembled WGS sequence"/>
</dbReference>
<dbReference type="GO" id="GO:0008757">
    <property type="term" value="F:S-adenosylmethionine-dependent methyltransferase activity"/>
    <property type="evidence" value="ECO:0007669"/>
    <property type="project" value="InterPro"/>
</dbReference>
<proteinExistence type="predicted"/>
<keyword evidence="3" id="KW-1185">Reference proteome</keyword>
<evidence type="ECO:0000259" key="1">
    <source>
        <dbReference type="Pfam" id="PF08241"/>
    </source>
</evidence>
<dbReference type="InterPro" id="IPR013216">
    <property type="entry name" value="Methyltransf_11"/>
</dbReference>
<dbReference type="Gene3D" id="3.40.50.150">
    <property type="entry name" value="Vaccinia Virus protein VP39"/>
    <property type="match status" value="1"/>
</dbReference>
<dbReference type="Pfam" id="PF08241">
    <property type="entry name" value="Methyltransf_11"/>
    <property type="match status" value="1"/>
</dbReference>
<dbReference type="AlphaFoldDB" id="A0AAW1KHQ7"/>